<accession>W7EX41</accession>
<feature type="active site" description="Proton acceptor" evidence="3">
    <location>
        <position position="107"/>
    </location>
</feature>
<reference evidence="5 6" key="1">
    <citation type="journal article" date="2013" name="PLoS Genet.">
        <title>Comparative genome structure, secondary metabolite, and effector coding capacity across Cochliobolus pathogens.</title>
        <authorList>
            <person name="Condon B.J."/>
            <person name="Leng Y."/>
            <person name="Wu D."/>
            <person name="Bushley K.E."/>
            <person name="Ohm R.A."/>
            <person name="Otillar R."/>
            <person name="Martin J."/>
            <person name="Schackwitz W."/>
            <person name="Grimwood J."/>
            <person name="MohdZainudin N."/>
            <person name="Xue C."/>
            <person name="Wang R."/>
            <person name="Manning V.A."/>
            <person name="Dhillon B."/>
            <person name="Tu Z.J."/>
            <person name="Steffenson B.J."/>
            <person name="Salamov A."/>
            <person name="Sun H."/>
            <person name="Lowry S."/>
            <person name="LaButti K."/>
            <person name="Han J."/>
            <person name="Copeland A."/>
            <person name="Lindquist E."/>
            <person name="Barry K."/>
            <person name="Schmutz J."/>
            <person name="Baker S.E."/>
            <person name="Ciuffetti L.M."/>
            <person name="Grigoriev I.V."/>
            <person name="Zhong S."/>
            <person name="Turgeon B.G."/>
        </authorList>
    </citation>
    <scope>NUCLEOTIDE SEQUENCE [LARGE SCALE GENOMIC DNA]</scope>
    <source>
        <strain evidence="5 6">FI3</strain>
    </source>
</reference>
<keyword evidence="6" id="KW-1185">Reference proteome</keyword>
<evidence type="ECO:0000256" key="2">
    <source>
        <dbReference type="ARBA" id="ARBA00023239"/>
    </source>
</evidence>
<sequence>MATFKSPDVWYLAYGSNMRSSVMTGRGIKPLDAKTVVAPRYYLTFDISGVPYAEPSFASVAEFPDDIDNKDETLKLHLGTTAIPVLPVHGIAYLLTARDYNRLVVTEGGGVAYDEISLEALVLTEGQVTSQPSSQKIIARTLKAKYPRRPNGSPSARYLGLLIQGCKEHRLPLEYLNYISSMPSYTANYWNPGSLLFLLLWRPWLRILIRLIRIRTDENGHCPHWLGILILTVYEYMWSYHDRVHSRIWQCGDGTRLEFRRS</sequence>
<dbReference type="AlphaFoldDB" id="W7EX41"/>
<evidence type="ECO:0000256" key="4">
    <source>
        <dbReference type="PIRSR" id="PIRSR617939-2"/>
    </source>
</evidence>
<gene>
    <name evidence="5" type="ORF">COCVIDRAFT_84291</name>
</gene>
<dbReference type="GeneID" id="26258077"/>
<dbReference type="Proteomes" id="UP000054337">
    <property type="component" value="Unassembled WGS sequence"/>
</dbReference>
<dbReference type="PANTHER" id="PTHR12935:SF0">
    <property type="entry name" value="GAMMA-GLUTAMYLCYCLOTRANSFERASE"/>
    <property type="match status" value="1"/>
</dbReference>
<dbReference type="InterPro" id="IPR017939">
    <property type="entry name" value="G-Glutamylcylcotransferase"/>
</dbReference>
<evidence type="ECO:0000313" key="5">
    <source>
        <dbReference type="EMBL" id="EUN32656.1"/>
    </source>
</evidence>
<protein>
    <recommendedName>
        <fullName evidence="1">gamma-glutamylcyclotransferase</fullName>
        <ecNumber evidence="1">4.3.2.9</ecNumber>
    </recommendedName>
</protein>
<dbReference type="PANTHER" id="PTHR12935">
    <property type="entry name" value="GAMMA-GLUTAMYLCYCLOTRANSFERASE"/>
    <property type="match status" value="1"/>
</dbReference>
<organism evidence="5 6">
    <name type="scientific">Bipolaris victoriae (strain FI3)</name>
    <name type="common">Victoria blight of oats agent</name>
    <name type="synonym">Cochliobolus victoriae</name>
    <dbReference type="NCBI Taxonomy" id="930091"/>
    <lineage>
        <taxon>Eukaryota</taxon>
        <taxon>Fungi</taxon>
        <taxon>Dikarya</taxon>
        <taxon>Ascomycota</taxon>
        <taxon>Pezizomycotina</taxon>
        <taxon>Dothideomycetes</taxon>
        <taxon>Pleosporomycetidae</taxon>
        <taxon>Pleosporales</taxon>
        <taxon>Pleosporineae</taxon>
        <taxon>Pleosporaceae</taxon>
        <taxon>Bipolaris</taxon>
    </lineage>
</organism>
<dbReference type="Gene3D" id="3.10.490.10">
    <property type="entry name" value="Gamma-glutamyl cyclotransferase-like"/>
    <property type="match status" value="1"/>
</dbReference>
<proteinExistence type="predicted"/>
<dbReference type="HOGENOM" id="CLU_030506_1_0_1"/>
<evidence type="ECO:0000313" key="6">
    <source>
        <dbReference type="Proteomes" id="UP000054337"/>
    </source>
</evidence>
<dbReference type="RefSeq" id="XP_014562290.1">
    <property type="nucleotide sequence ID" value="XM_014706804.1"/>
</dbReference>
<evidence type="ECO:0000256" key="3">
    <source>
        <dbReference type="PIRSR" id="PIRSR617939-1"/>
    </source>
</evidence>
<dbReference type="GO" id="GO:0003839">
    <property type="term" value="F:gamma-glutamylcyclotransferase activity"/>
    <property type="evidence" value="ECO:0007669"/>
    <property type="project" value="UniProtKB-EC"/>
</dbReference>
<feature type="binding site" evidence="4">
    <location>
        <position position="158"/>
    </location>
    <ligand>
        <name>substrate</name>
    </ligand>
</feature>
<dbReference type="EMBL" id="KI968692">
    <property type="protein sequence ID" value="EUN32656.1"/>
    <property type="molecule type" value="Genomic_DNA"/>
</dbReference>
<dbReference type="EC" id="4.3.2.9" evidence="1"/>
<feature type="binding site" evidence="4">
    <location>
        <begin position="11"/>
        <end position="16"/>
    </location>
    <ligand>
        <name>substrate</name>
    </ligand>
</feature>
<evidence type="ECO:0000256" key="1">
    <source>
        <dbReference type="ARBA" id="ARBA00012346"/>
    </source>
</evidence>
<keyword evidence="2" id="KW-0456">Lyase</keyword>
<name>W7EX41_BIPV3</name>